<name>A0A0E9XM30_ANGAN</name>
<organism evidence="2">
    <name type="scientific">Anguilla anguilla</name>
    <name type="common">European freshwater eel</name>
    <name type="synonym">Muraena anguilla</name>
    <dbReference type="NCBI Taxonomy" id="7936"/>
    <lineage>
        <taxon>Eukaryota</taxon>
        <taxon>Metazoa</taxon>
        <taxon>Chordata</taxon>
        <taxon>Craniata</taxon>
        <taxon>Vertebrata</taxon>
        <taxon>Euteleostomi</taxon>
        <taxon>Actinopterygii</taxon>
        <taxon>Neopterygii</taxon>
        <taxon>Teleostei</taxon>
        <taxon>Anguilliformes</taxon>
        <taxon>Anguillidae</taxon>
        <taxon>Anguilla</taxon>
    </lineage>
</organism>
<protein>
    <submittedName>
        <fullName evidence="2">Uncharacterized protein</fullName>
    </submittedName>
</protein>
<evidence type="ECO:0000256" key="1">
    <source>
        <dbReference type="SAM" id="SignalP"/>
    </source>
</evidence>
<feature type="signal peptide" evidence="1">
    <location>
        <begin position="1"/>
        <end position="21"/>
    </location>
</feature>
<sequence>MLPSTLLLCLSGFCFFEGSCFAPLPESSQLTERGTGSLLLCSLY</sequence>
<reference evidence="2" key="2">
    <citation type="journal article" date="2015" name="Fish Shellfish Immunol.">
        <title>Early steps in the European eel (Anguilla anguilla)-Vibrio vulnificus interaction in the gills: Role of the RtxA13 toxin.</title>
        <authorList>
            <person name="Callol A."/>
            <person name="Pajuelo D."/>
            <person name="Ebbesson L."/>
            <person name="Teles M."/>
            <person name="MacKenzie S."/>
            <person name="Amaro C."/>
        </authorList>
    </citation>
    <scope>NUCLEOTIDE SEQUENCE</scope>
</reference>
<feature type="chain" id="PRO_5002435384" evidence="1">
    <location>
        <begin position="22"/>
        <end position="44"/>
    </location>
</feature>
<evidence type="ECO:0000313" key="2">
    <source>
        <dbReference type="EMBL" id="JAI02744.1"/>
    </source>
</evidence>
<dbReference type="EMBL" id="GBXM01005834">
    <property type="protein sequence ID" value="JAI02744.1"/>
    <property type="molecule type" value="Transcribed_RNA"/>
</dbReference>
<reference evidence="2" key="1">
    <citation type="submission" date="2014-11" db="EMBL/GenBank/DDBJ databases">
        <authorList>
            <person name="Amaro Gonzalez C."/>
        </authorList>
    </citation>
    <scope>NUCLEOTIDE SEQUENCE</scope>
</reference>
<keyword evidence="1" id="KW-0732">Signal</keyword>
<proteinExistence type="predicted"/>
<accession>A0A0E9XM30</accession>
<dbReference type="AlphaFoldDB" id="A0A0E9XM30"/>